<proteinExistence type="inferred from homology"/>
<dbReference type="SMART" id="SM00637">
    <property type="entry name" value="CBD_II"/>
    <property type="match status" value="1"/>
</dbReference>
<dbReference type="Gene3D" id="2.60.40.290">
    <property type="match status" value="1"/>
</dbReference>
<comment type="similarity">
    <text evidence="2 9">Belongs to the glycosyl hydrolase 10 (cellulase F) family.</text>
</comment>
<dbReference type="PANTHER" id="PTHR31490">
    <property type="entry name" value="GLYCOSYL HYDROLASE"/>
    <property type="match status" value="1"/>
</dbReference>
<dbReference type="PROSITE" id="PS51760">
    <property type="entry name" value="GH10_2"/>
    <property type="match status" value="1"/>
</dbReference>
<dbReference type="PROSITE" id="PS51173">
    <property type="entry name" value="CBM2"/>
    <property type="match status" value="1"/>
</dbReference>
<dbReference type="CAZy" id="CBM2">
    <property type="family name" value="Carbohydrate-Binding Module Family 2"/>
</dbReference>
<dbReference type="CAZy" id="GH10">
    <property type="family name" value="Glycoside Hydrolase Family 10"/>
</dbReference>
<feature type="chain" id="PRO_5039053303" description="Beta-xylanase" evidence="11">
    <location>
        <begin position="29"/>
        <end position="488"/>
    </location>
</feature>
<dbReference type="Pfam" id="PF00331">
    <property type="entry name" value="Glyco_hydro_10"/>
    <property type="match status" value="1"/>
</dbReference>
<evidence type="ECO:0000256" key="6">
    <source>
        <dbReference type="ARBA" id="ARBA00023277"/>
    </source>
</evidence>
<dbReference type="Gene3D" id="3.20.20.80">
    <property type="entry name" value="Glycosidases"/>
    <property type="match status" value="1"/>
</dbReference>
<keyword evidence="8 9" id="KW-0624">Polysaccharide degradation</keyword>
<feature type="domain" description="GH10" evidence="13">
    <location>
        <begin position="41"/>
        <end position="350"/>
    </location>
</feature>
<dbReference type="SMART" id="SM00633">
    <property type="entry name" value="Glyco_10"/>
    <property type="match status" value="1"/>
</dbReference>
<dbReference type="InterPro" id="IPR001000">
    <property type="entry name" value="GH10_dom"/>
</dbReference>
<evidence type="ECO:0000256" key="7">
    <source>
        <dbReference type="ARBA" id="ARBA00023295"/>
    </source>
</evidence>
<feature type="signal peptide" evidence="11">
    <location>
        <begin position="1"/>
        <end position="28"/>
    </location>
</feature>
<evidence type="ECO:0000313" key="14">
    <source>
        <dbReference type="EMBL" id="BAJ26973.1"/>
    </source>
</evidence>
<dbReference type="InterPro" id="IPR008965">
    <property type="entry name" value="CBM2/CBM3_carb-bd_dom_sf"/>
</dbReference>
<evidence type="ECO:0000256" key="9">
    <source>
        <dbReference type="RuleBase" id="RU361174"/>
    </source>
</evidence>
<dbReference type="InterPro" id="IPR012291">
    <property type="entry name" value="CBM2_carb-bd_dom_sf"/>
</dbReference>
<feature type="region of interest" description="Disordered" evidence="10">
    <location>
        <begin position="358"/>
        <end position="382"/>
    </location>
</feature>
<evidence type="ECO:0000256" key="1">
    <source>
        <dbReference type="ARBA" id="ARBA00000681"/>
    </source>
</evidence>
<dbReference type="HOGENOM" id="CLU_020161_3_0_11"/>
<dbReference type="STRING" id="452652.KSE_11390"/>
<dbReference type="eggNOG" id="COG3693">
    <property type="taxonomic scope" value="Bacteria"/>
</dbReference>
<evidence type="ECO:0000256" key="2">
    <source>
        <dbReference type="ARBA" id="ARBA00007495"/>
    </source>
</evidence>
<organism evidence="14 15">
    <name type="scientific">Kitasatospora setae (strain ATCC 33774 / DSM 43861 / JCM 3304 / KCC A-0304 / NBRC 14216 / KM-6054)</name>
    <name type="common">Streptomyces setae</name>
    <dbReference type="NCBI Taxonomy" id="452652"/>
    <lineage>
        <taxon>Bacteria</taxon>
        <taxon>Bacillati</taxon>
        <taxon>Actinomycetota</taxon>
        <taxon>Actinomycetes</taxon>
        <taxon>Kitasatosporales</taxon>
        <taxon>Streptomycetaceae</taxon>
        <taxon>Kitasatospora</taxon>
    </lineage>
</organism>
<dbReference type="GO" id="GO:0031176">
    <property type="term" value="F:endo-1,4-beta-xylanase activity"/>
    <property type="evidence" value="ECO:0007669"/>
    <property type="project" value="UniProtKB-EC"/>
</dbReference>
<dbReference type="PRINTS" id="PR00134">
    <property type="entry name" value="GLHYDRLASE10"/>
</dbReference>
<dbReference type="KEGG" id="ksk:KSE_11390"/>
<evidence type="ECO:0000256" key="3">
    <source>
        <dbReference type="ARBA" id="ARBA00022651"/>
    </source>
</evidence>
<dbReference type="SUPFAM" id="SSF49384">
    <property type="entry name" value="Carbohydrate-binding domain"/>
    <property type="match status" value="1"/>
</dbReference>
<dbReference type="InterPro" id="IPR017853">
    <property type="entry name" value="GH"/>
</dbReference>
<dbReference type="Pfam" id="PF00553">
    <property type="entry name" value="CBM_2"/>
    <property type="match status" value="1"/>
</dbReference>
<evidence type="ECO:0000256" key="10">
    <source>
        <dbReference type="SAM" id="MobiDB-lite"/>
    </source>
</evidence>
<accession>E4N6Z2</accession>
<gene>
    <name evidence="14" type="primary">xynA2</name>
    <name evidence="14" type="synonym">xlnA</name>
    <name evidence="14" type="ordered locus">KSE_11390</name>
</gene>
<dbReference type="PANTHER" id="PTHR31490:SF88">
    <property type="entry name" value="BETA-XYLANASE"/>
    <property type="match status" value="1"/>
</dbReference>
<dbReference type="RefSeq" id="WP_014134291.1">
    <property type="nucleotide sequence ID" value="NC_016109.1"/>
</dbReference>
<evidence type="ECO:0000313" key="15">
    <source>
        <dbReference type="Proteomes" id="UP000007076"/>
    </source>
</evidence>
<dbReference type="PATRIC" id="fig|452652.3.peg.1135"/>
<sequence length="488" mass="49542">MAAQSHAARRPGRALAALALAAAGGLLAAATVGSGPAGAAGTTLRDLAEAKGSYFGTALTQSNLNSSTITAIAGAQFDVVTPGNEMKWDTTEPSAGNFNFGPGDQIVSFAKAHSMRVRGHTLVWHSQLPSWVGNLPANQVQAAMENHVTTEATHYKGQVYSWDVVNEPFNEDGTLRADAFYNAMGTGYIADALRTAHAADPNAKLYLNDYNIEGLGAKSDAMYQLVSSLKQQGVPIDGVGFESHFIVGQVPGSLKANIQRFTALGVNVAITELDDRMPVPASAANLAQQATDYAYVVNSCLAVAGCVGVSQWGVGDPDSWIPDFFSGYGAATMYDANYQPKAAYNAVVTALGGTGSGSPSPSASASASASSSPSPSTSVPPAGAGCKVSAQVSAWNTGLTENITVTNTGASAVNGWRLAFTLPGGQTVTNAWNATVSPAGGQVGASNLAYNAAIPAGGSTSFGFQADHTGNAAAATGFTLNGVACSAG</sequence>
<keyword evidence="7 9" id="KW-0326">Glycosidase</keyword>
<dbReference type="InterPro" id="IPR001919">
    <property type="entry name" value="CBD2"/>
</dbReference>
<evidence type="ECO:0000256" key="5">
    <source>
        <dbReference type="ARBA" id="ARBA00022801"/>
    </source>
</evidence>
<keyword evidence="3 14" id="KW-0858">Xylan degradation</keyword>
<dbReference type="InterPro" id="IPR044846">
    <property type="entry name" value="GH10"/>
</dbReference>
<dbReference type="AlphaFoldDB" id="E4N6Z2"/>
<dbReference type="GO" id="GO:0030247">
    <property type="term" value="F:polysaccharide binding"/>
    <property type="evidence" value="ECO:0007669"/>
    <property type="project" value="UniProtKB-UniRule"/>
</dbReference>
<dbReference type="Proteomes" id="UP000007076">
    <property type="component" value="Chromosome"/>
</dbReference>
<dbReference type="EC" id="3.2.1.8" evidence="9"/>
<keyword evidence="4 11" id="KW-0732">Signal</keyword>
<keyword evidence="5 9" id="KW-0378">Hydrolase</keyword>
<name>E4N6Z2_KITSK</name>
<reference evidence="14 15" key="1">
    <citation type="journal article" date="2010" name="DNA Res.">
        <title>Genome sequence of Kitasatospora setae NBRC 14216T: an evolutionary snapshot of the family Streptomycetaceae.</title>
        <authorList>
            <person name="Ichikawa N."/>
            <person name="Oguchi A."/>
            <person name="Ikeda H."/>
            <person name="Ishikawa J."/>
            <person name="Kitani S."/>
            <person name="Watanabe Y."/>
            <person name="Nakamura S."/>
            <person name="Katano Y."/>
            <person name="Kishi E."/>
            <person name="Sasagawa M."/>
            <person name="Ankai A."/>
            <person name="Fukui S."/>
            <person name="Hashimoto Y."/>
            <person name="Kamata S."/>
            <person name="Otoguro M."/>
            <person name="Tanikawa S."/>
            <person name="Nihira T."/>
            <person name="Horinouchi S."/>
            <person name="Ohnishi Y."/>
            <person name="Hayakawa M."/>
            <person name="Kuzuyama T."/>
            <person name="Arisawa A."/>
            <person name="Nomoto F."/>
            <person name="Miura H."/>
            <person name="Takahashi Y."/>
            <person name="Fujita N."/>
        </authorList>
    </citation>
    <scope>NUCLEOTIDE SEQUENCE [LARGE SCALE GENOMIC DNA]</scope>
    <source>
        <strain evidence="15">ATCC 33774 / DSM 43861 / JCM 3304 / KCC A-0304 / NBRC 14216 / KM-6054</strain>
    </source>
</reference>
<evidence type="ECO:0000259" key="12">
    <source>
        <dbReference type="PROSITE" id="PS51173"/>
    </source>
</evidence>
<keyword evidence="6 9" id="KW-0119">Carbohydrate metabolism</keyword>
<evidence type="ECO:0000256" key="4">
    <source>
        <dbReference type="ARBA" id="ARBA00022729"/>
    </source>
</evidence>
<evidence type="ECO:0000259" key="13">
    <source>
        <dbReference type="PROSITE" id="PS51760"/>
    </source>
</evidence>
<feature type="domain" description="CBM2" evidence="12">
    <location>
        <begin position="379"/>
        <end position="488"/>
    </location>
</feature>
<comment type="catalytic activity">
    <reaction evidence="1 9">
        <text>Endohydrolysis of (1-&gt;4)-beta-D-xylosidic linkages in xylans.</text>
        <dbReference type="EC" id="3.2.1.8"/>
    </reaction>
</comment>
<evidence type="ECO:0000256" key="8">
    <source>
        <dbReference type="ARBA" id="ARBA00023326"/>
    </source>
</evidence>
<dbReference type="SUPFAM" id="SSF51445">
    <property type="entry name" value="(Trans)glycosidases"/>
    <property type="match status" value="1"/>
</dbReference>
<dbReference type="GO" id="GO:0045493">
    <property type="term" value="P:xylan catabolic process"/>
    <property type="evidence" value="ECO:0007669"/>
    <property type="project" value="UniProtKB-KW"/>
</dbReference>
<keyword evidence="15" id="KW-1185">Reference proteome</keyword>
<dbReference type="EMBL" id="AP010968">
    <property type="protein sequence ID" value="BAJ26973.1"/>
    <property type="molecule type" value="Genomic_DNA"/>
</dbReference>
<protein>
    <recommendedName>
        <fullName evidence="9">Beta-xylanase</fullName>
        <ecNumber evidence="9">3.2.1.8</ecNumber>
    </recommendedName>
</protein>
<evidence type="ECO:0000256" key="11">
    <source>
        <dbReference type="SAM" id="SignalP"/>
    </source>
</evidence>